<feature type="region of interest" description="Disordered" evidence="2">
    <location>
        <begin position="263"/>
        <end position="295"/>
    </location>
</feature>
<evidence type="ECO:0000256" key="1">
    <source>
        <dbReference type="PROSITE-ProRule" id="PRU00723"/>
    </source>
</evidence>
<reference evidence="4" key="2">
    <citation type="submission" date="2023-05" db="EMBL/GenBank/DDBJ databases">
        <authorList>
            <consortium name="Lawrence Berkeley National Laboratory"/>
            <person name="Steindorff A."/>
            <person name="Hensen N."/>
            <person name="Bonometti L."/>
            <person name="Westerberg I."/>
            <person name="Brannstrom I.O."/>
            <person name="Guillou S."/>
            <person name="Cros-Aarteil S."/>
            <person name="Calhoun S."/>
            <person name="Haridas S."/>
            <person name="Kuo A."/>
            <person name="Mondo S."/>
            <person name="Pangilinan J."/>
            <person name="Riley R."/>
            <person name="Labutti K."/>
            <person name="Andreopoulos B."/>
            <person name="Lipzen A."/>
            <person name="Chen C."/>
            <person name="Yanf M."/>
            <person name="Daum C."/>
            <person name="Ng V."/>
            <person name="Clum A."/>
            <person name="Ohm R."/>
            <person name="Martin F."/>
            <person name="Silar P."/>
            <person name="Natvig D."/>
            <person name="Lalanne C."/>
            <person name="Gautier V."/>
            <person name="Ament-Velasquez S.L."/>
            <person name="Kruys A."/>
            <person name="Hutchinson M.I."/>
            <person name="Powell A.J."/>
            <person name="Barry K."/>
            <person name="Miller A.N."/>
            <person name="Grigoriev I.V."/>
            <person name="Debuchy R."/>
            <person name="Gladieux P."/>
            <person name="Thoren M.H."/>
            <person name="Johannesson H."/>
        </authorList>
    </citation>
    <scope>NUCLEOTIDE SEQUENCE</scope>
    <source>
        <strain evidence="4">CBS 103.79</strain>
    </source>
</reference>
<dbReference type="InterPro" id="IPR000571">
    <property type="entry name" value="Znf_CCCH"/>
</dbReference>
<comment type="caution">
    <text evidence="4">The sequence shown here is derived from an EMBL/GenBank/DDBJ whole genome shotgun (WGS) entry which is preliminary data.</text>
</comment>
<dbReference type="GO" id="GO:0008270">
    <property type="term" value="F:zinc ion binding"/>
    <property type="evidence" value="ECO:0007669"/>
    <property type="project" value="UniProtKB-KW"/>
</dbReference>
<feature type="domain" description="C3H1-type" evidence="3">
    <location>
        <begin position="165"/>
        <end position="193"/>
    </location>
</feature>
<name>A0AAN6MN77_9PEZI</name>
<feature type="region of interest" description="Disordered" evidence="2">
    <location>
        <begin position="78"/>
        <end position="128"/>
    </location>
</feature>
<accession>A0AAN6MN77</accession>
<feature type="region of interest" description="Disordered" evidence="2">
    <location>
        <begin position="144"/>
        <end position="164"/>
    </location>
</feature>
<dbReference type="AlphaFoldDB" id="A0AAN6MN77"/>
<feature type="compositionally biased region" description="Pro residues" evidence="2">
    <location>
        <begin position="265"/>
        <end position="281"/>
    </location>
</feature>
<dbReference type="EMBL" id="MU855473">
    <property type="protein sequence ID" value="KAK3903042.1"/>
    <property type="molecule type" value="Genomic_DNA"/>
</dbReference>
<feature type="compositionally biased region" description="Basic and acidic residues" evidence="2">
    <location>
        <begin position="374"/>
        <end position="398"/>
    </location>
</feature>
<reference evidence="4" key="1">
    <citation type="journal article" date="2023" name="Mol. Phylogenet. Evol.">
        <title>Genome-scale phylogeny and comparative genomics of the fungal order Sordariales.</title>
        <authorList>
            <person name="Hensen N."/>
            <person name="Bonometti L."/>
            <person name="Westerberg I."/>
            <person name="Brannstrom I.O."/>
            <person name="Guillou S."/>
            <person name="Cros-Aarteil S."/>
            <person name="Calhoun S."/>
            <person name="Haridas S."/>
            <person name="Kuo A."/>
            <person name="Mondo S."/>
            <person name="Pangilinan J."/>
            <person name="Riley R."/>
            <person name="LaButti K."/>
            <person name="Andreopoulos B."/>
            <person name="Lipzen A."/>
            <person name="Chen C."/>
            <person name="Yan M."/>
            <person name="Daum C."/>
            <person name="Ng V."/>
            <person name="Clum A."/>
            <person name="Steindorff A."/>
            <person name="Ohm R.A."/>
            <person name="Martin F."/>
            <person name="Silar P."/>
            <person name="Natvig D.O."/>
            <person name="Lalanne C."/>
            <person name="Gautier V."/>
            <person name="Ament-Velasquez S.L."/>
            <person name="Kruys A."/>
            <person name="Hutchinson M.I."/>
            <person name="Powell A.J."/>
            <person name="Barry K."/>
            <person name="Miller A.N."/>
            <person name="Grigoriev I.V."/>
            <person name="Debuchy R."/>
            <person name="Gladieux P."/>
            <person name="Hiltunen Thoren M."/>
            <person name="Johannesson H."/>
        </authorList>
    </citation>
    <scope>NUCLEOTIDE SEQUENCE</scope>
    <source>
        <strain evidence="4">CBS 103.79</strain>
    </source>
</reference>
<gene>
    <name evidence="4" type="ORF">C8A05DRAFT_33247</name>
</gene>
<feature type="region of interest" description="Disordered" evidence="2">
    <location>
        <begin position="369"/>
        <end position="407"/>
    </location>
</feature>
<evidence type="ECO:0000259" key="3">
    <source>
        <dbReference type="PROSITE" id="PS50103"/>
    </source>
</evidence>
<keyword evidence="1" id="KW-0863">Zinc-finger</keyword>
<keyword evidence="1" id="KW-0862">Zinc</keyword>
<protein>
    <recommendedName>
        <fullName evidence="3">C3H1-type domain-containing protein</fullName>
    </recommendedName>
</protein>
<evidence type="ECO:0000313" key="5">
    <source>
        <dbReference type="Proteomes" id="UP001303889"/>
    </source>
</evidence>
<keyword evidence="1" id="KW-0479">Metal-binding</keyword>
<proteinExistence type="predicted"/>
<sequence length="419" mass="43351">MAAQPRFFLVRPARKQFSDGTSHIVPGPIVPLIAVDELPEWLDIVSVPRELTVEQTIGLGNLGTASRSDGGYAVKIIHQATPTRPRPATVEDADSPKENTTATAARAAPDPTSSVSAPNSPTPATSSGAIAHAADRLRVHWADTPDASPGIASSVHNPHRSQPQGQQQQYCRHWCHHGTCKWSLHCRYLHAMPTTPAGLAAVGLRGIPAWWVATAAGTGGHRAHSHSYNHRGGAAGGDGATSPRKGAGAGGVVFDPRDVRAGMLPPAPQSGPPPTSIPPTAPTLGVGGGSNPQSKRAMRAAQLRETVALLRELGLGVTVAGKTRRREREINPLDKGRGARGMDREGVLRGARVELAAAAAAAATNNTVAAGEAGQERGVEGKEGKGKGVEEGKKEESGKGGVGTVQKVGGEELGKLVDV</sequence>
<keyword evidence="5" id="KW-1185">Reference proteome</keyword>
<feature type="zinc finger region" description="C3H1-type" evidence="1">
    <location>
        <begin position="165"/>
        <end position="193"/>
    </location>
</feature>
<evidence type="ECO:0000313" key="4">
    <source>
        <dbReference type="EMBL" id="KAK3903042.1"/>
    </source>
</evidence>
<dbReference type="PROSITE" id="PS50103">
    <property type="entry name" value="ZF_C3H1"/>
    <property type="match status" value="1"/>
</dbReference>
<organism evidence="4 5">
    <name type="scientific">Staphylotrichum tortipilum</name>
    <dbReference type="NCBI Taxonomy" id="2831512"/>
    <lineage>
        <taxon>Eukaryota</taxon>
        <taxon>Fungi</taxon>
        <taxon>Dikarya</taxon>
        <taxon>Ascomycota</taxon>
        <taxon>Pezizomycotina</taxon>
        <taxon>Sordariomycetes</taxon>
        <taxon>Sordariomycetidae</taxon>
        <taxon>Sordariales</taxon>
        <taxon>Chaetomiaceae</taxon>
        <taxon>Staphylotrichum</taxon>
    </lineage>
</organism>
<evidence type="ECO:0000256" key="2">
    <source>
        <dbReference type="SAM" id="MobiDB-lite"/>
    </source>
</evidence>
<feature type="compositionally biased region" description="Low complexity" evidence="2">
    <location>
        <begin position="100"/>
        <end position="128"/>
    </location>
</feature>
<dbReference type="Proteomes" id="UP001303889">
    <property type="component" value="Unassembled WGS sequence"/>
</dbReference>
<feature type="region of interest" description="Disordered" evidence="2">
    <location>
        <begin position="223"/>
        <end position="248"/>
    </location>
</feature>